<evidence type="ECO:0000313" key="3">
    <source>
        <dbReference type="Proteomes" id="UP001345963"/>
    </source>
</evidence>
<sequence>MGQKLWMNVFLWKLCFQLVDQCREEEADDLGSEVNLSVSLMKTLQTSENLLTSEASAWMSCVMKVGDICGDTMVLLVLNQEGNMASAPCRLVLPSWRSCRQHPGPDMSPAHDAEFSCSSWLL</sequence>
<organism evidence="2 3">
    <name type="scientific">Ataeniobius toweri</name>
    <dbReference type="NCBI Taxonomy" id="208326"/>
    <lineage>
        <taxon>Eukaryota</taxon>
        <taxon>Metazoa</taxon>
        <taxon>Chordata</taxon>
        <taxon>Craniata</taxon>
        <taxon>Vertebrata</taxon>
        <taxon>Euteleostomi</taxon>
        <taxon>Actinopterygii</taxon>
        <taxon>Neopterygii</taxon>
        <taxon>Teleostei</taxon>
        <taxon>Neoteleostei</taxon>
        <taxon>Acanthomorphata</taxon>
        <taxon>Ovalentaria</taxon>
        <taxon>Atherinomorphae</taxon>
        <taxon>Cyprinodontiformes</taxon>
        <taxon>Goodeidae</taxon>
        <taxon>Ataeniobius</taxon>
    </lineage>
</organism>
<feature type="signal peptide" evidence="1">
    <location>
        <begin position="1"/>
        <end position="21"/>
    </location>
</feature>
<feature type="chain" id="PRO_5045962349" evidence="1">
    <location>
        <begin position="22"/>
        <end position="122"/>
    </location>
</feature>
<gene>
    <name evidence="2" type="ORF">ATANTOWER_013533</name>
</gene>
<keyword evidence="3" id="KW-1185">Reference proteome</keyword>
<comment type="caution">
    <text evidence="2">The sequence shown here is derived from an EMBL/GenBank/DDBJ whole genome shotgun (WGS) entry which is preliminary data.</text>
</comment>
<reference evidence="2 3" key="1">
    <citation type="submission" date="2021-07" db="EMBL/GenBank/DDBJ databases">
        <authorList>
            <person name="Palmer J.M."/>
        </authorList>
    </citation>
    <scope>NUCLEOTIDE SEQUENCE [LARGE SCALE GENOMIC DNA]</scope>
    <source>
        <strain evidence="2 3">AT_MEX2019</strain>
        <tissue evidence="2">Muscle</tissue>
    </source>
</reference>
<protein>
    <submittedName>
        <fullName evidence="2">Uncharacterized protein</fullName>
    </submittedName>
</protein>
<dbReference type="Proteomes" id="UP001345963">
    <property type="component" value="Unassembled WGS sequence"/>
</dbReference>
<evidence type="ECO:0000313" key="2">
    <source>
        <dbReference type="EMBL" id="MED6233572.1"/>
    </source>
</evidence>
<accession>A0ABU7A664</accession>
<evidence type="ECO:0000256" key="1">
    <source>
        <dbReference type="SAM" id="SignalP"/>
    </source>
</evidence>
<proteinExistence type="predicted"/>
<name>A0ABU7A664_9TELE</name>
<dbReference type="EMBL" id="JAHUTI010002845">
    <property type="protein sequence ID" value="MED6233572.1"/>
    <property type="molecule type" value="Genomic_DNA"/>
</dbReference>
<keyword evidence="1" id="KW-0732">Signal</keyword>